<evidence type="ECO:0000313" key="12">
    <source>
        <dbReference type="EMBL" id="MFC5386757.1"/>
    </source>
</evidence>
<dbReference type="PANTHER" id="PTHR30001">
    <property type="entry name" value="RIBONUCLEASE"/>
    <property type="match status" value="1"/>
</dbReference>
<comment type="function">
    <text evidence="8">Endoribonuclease that plays a central role in RNA processing and decay. Required for the maturation of 5S and 16S rRNAs and the majority of tRNAs. Also involved in the degradation of most mRNAs.</text>
</comment>
<keyword evidence="8" id="KW-0997">Cell inner membrane</keyword>
<dbReference type="Pfam" id="PF20833">
    <property type="entry name" value="RNase_E_G_Thio"/>
    <property type="match status" value="1"/>
</dbReference>
<dbReference type="Proteomes" id="UP001596016">
    <property type="component" value="Unassembled WGS sequence"/>
</dbReference>
<keyword evidence="5 8" id="KW-0378">Hydrolase</keyword>
<feature type="binding site" evidence="8">
    <location>
        <position position="525"/>
    </location>
    <ligand>
        <name>Mg(2+)</name>
        <dbReference type="ChEBI" id="CHEBI:18420"/>
        <note>catalytic</note>
    </ligand>
</feature>
<dbReference type="EC" id="3.1.26.12" evidence="8"/>
<feature type="compositionally biased region" description="Polar residues" evidence="9">
    <location>
        <begin position="135"/>
        <end position="144"/>
    </location>
</feature>
<keyword evidence="4 8" id="KW-0255">Endonuclease</keyword>
<comment type="cofactor">
    <cofactor evidence="8">
        <name>Zn(2+)</name>
        <dbReference type="ChEBI" id="CHEBI:29105"/>
    </cofactor>
    <text evidence="8">Binds 2 Zn(2+) ions per homotetramer.</text>
</comment>
<feature type="compositionally biased region" description="Basic and acidic residues" evidence="9">
    <location>
        <begin position="96"/>
        <end position="113"/>
    </location>
</feature>
<keyword evidence="8" id="KW-0698">rRNA processing</keyword>
<keyword evidence="8" id="KW-1003">Cell membrane</keyword>
<feature type="binding site" evidence="8">
    <location>
        <position position="629"/>
    </location>
    <ligand>
        <name>Zn(2+)</name>
        <dbReference type="ChEBI" id="CHEBI:29105"/>
        <note>ligand shared between dimeric partners</note>
    </ligand>
</feature>
<dbReference type="SUPFAM" id="SSF50249">
    <property type="entry name" value="Nucleic acid-binding proteins"/>
    <property type="match status" value="1"/>
</dbReference>
<dbReference type="InterPro" id="IPR004659">
    <property type="entry name" value="RNase_E/G"/>
</dbReference>
<protein>
    <recommendedName>
        <fullName evidence="8">Ribonuclease E</fullName>
        <shortName evidence="8">RNase E</shortName>
        <ecNumber evidence="8">3.1.26.12</ecNumber>
    </recommendedName>
</protein>
<feature type="compositionally biased region" description="Basic and acidic residues" evidence="9">
    <location>
        <begin position="266"/>
        <end position="275"/>
    </location>
</feature>
<keyword evidence="8" id="KW-0862">Zinc</keyword>
<feature type="domain" description="RNase E/G thioredoxin-like" evidence="11">
    <location>
        <begin position="625"/>
        <end position="709"/>
    </location>
</feature>
<dbReference type="InterPro" id="IPR028878">
    <property type="entry name" value="RNase_E"/>
</dbReference>
<keyword evidence="8" id="KW-0699">rRNA-binding</keyword>
<name>A0ABW0H0S7_9HYPH</name>
<evidence type="ECO:0000256" key="2">
    <source>
        <dbReference type="ARBA" id="ARBA00022722"/>
    </source>
</evidence>
<evidence type="ECO:0000256" key="8">
    <source>
        <dbReference type="HAMAP-Rule" id="MF_00970"/>
    </source>
</evidence>
<comment type="caution">
    <text evidence="12">The sequence shown here is derived from an EMBL/GenBank/DDBJ whole genome shotgun (WGS) entry which is preliminary data.</text>
</comment>
<keyword evidence="8" id="KW-0820">tRNA-binding</keyword>
<sequence length="1061" mass="116435">MPNNKMLIDASHPEETRVVVIRGNRIEEFDFESQDKKQLKGNIYLARVTRVEPSLQAAFVEYGGNRHGFLAFSEIHPDYYQIPVADRQALLEAEAEDAHNDHDDEHDRDDHKERPRRSRRRGGRARDTGEDTNHADSSPDTSTDTIAAVSEEETATEAPVSDEISTNDTADVVVQIDEISDSSAVEAQDAETGQDSPAQPASSQDESEQPAAESATESDETADNGPASIAAAVEGDVISEAVSAEGEAEDEQDHGDTVEDVAAAHDDDDDVHHGNDNGNGNGDDHEVESVGAEDALEEVRSRRKSPRRQYKIQEVIKRRQILLVQVVKEERGNKGAALTTYLSLAGRYSVLMPNTARGGGISRKITSLQDRKRLKEIMTDLAVPAGMGVILRTAGESRTKAEIKRDYEYLMRMWENVRNLTLQSTAPTLVYEEGSLIKRSVRDLYNKDISEILVAGEQGYREAKDFMRLLMPSHAKVVQPYRETTPIFVRSGIEGQLDRMVQPQVTLKSGGYLIINQTEALVSIDVNSGRSTKEHSIEETALHTNLEAAEEVSRQLRLRDLAGLIVIDFIDMEESRNNRAVEKRLKECLKNDRARIQVGRISHFGLLEMSRQRIRASVLESTMKVCPHCGGAGHVRSDSSVALMVVRAIEEFLLKDARHHITVRTPTATALYVLNHKRSTLIELETRFGVTITLEADESTASQHYVIARGAVAEKPEGFVEIRAQTVIIDEPEPEDLVEDEEDVEETSTENAASEGDDQGENQRKRRRRRRRRGGKDRDHDEQVQETSADQDSDTSQDHADEAGGDEAEAVSEEESDAKQADDAQPRKRRRGKRGGRRNRNGDGDQASSDTSSETGDTETEVAPVSAMPEAKAEIIASDDAASDSNLEPQAETPGEDKPAIAAETSTNREEATSKAAPAAEAAPVEEEAPPAKPKRTRRTPVRTPRAKAAETASADTTAAEAETPVPSEPETDAEAVVPATKARARTRVAAKAAPVAKAPAEEAPVEKPKRTRRKAAVVEAPAEEPEIVVSSAPAESSEAEAAPSEEKPKRGGWWQRKGFF</sequence>
<feature type="compositionally biased region" description="Acidic residues" evidence="9">
    <location>
        <begin position="803"/>
        <end position="816"/>
    </location>
</feature>
<evidence type="ECO:0000256" key="4">
    <source>
        <dbReference type="ARBA" id="ARBA00022759"/>
    </source>
</evidence>
<proteinExistence type="inferred from homology"/>
<feature type="domain" description="RNA-binding protein AU-1/Ribonuclease E/G" evidence="10">
    <location>
        <begin position="343"/>
        <end position="613"/>
    </location>
</feature>
<comment type="similarity">
    <text evidence="8">Belongs to the RNase E/G family. RNase E subfamily.</text>
</comment>
<evidence type="ECO:0000256" key="7">
    <source>
        <dbReference type="ARBA" id="ARBA00022884"/>
    </source>
</evidence>
<keyword evidence="6 8" id="KW-0460">Magnesium</keyword>
<evidence type="ECO:0000259" key="10">
    <source>
        <dbReference type="Pfam" id="PF10150"/>
    </source>
</evidence>
<feature type="region of interest" description="Disordered" evidence="9">
    <location>
        <begin position="182"/>
        <end position="224"/>
    </location>
</feature>
<feature type="compositionally biased region" description="Basic residues" evidence="9">
    <location>
        <begin position="827"/>
        <end position="839"/>
    </location>
</feature>
<feature type="compositionally biased region" description="Polar residues" evidence="9">
    <location>
        <begin position="182"/>
        <end position="204"/>
    </location>
</feature>
<organism evidence="12 13">
    <name type="scientific">Aquamicrobium segne</name>
    <dbReference type="NCBI Taxonomy" id="469547"/>
    <lineage>
        <taxon>Bacteria</taxon>
        <taxon>Pseudomonadati</taxon>
        <taxon>Pseudomonadota</taxon>
        <taxon>Alphaproteobacteria</taxon>
        <taxon>Hyphomicrobiales</taxon>
        <taxon>Phyllobacteriaceae</taxon>
        <taxon>Aquamicrobium</taxon>
    </lineage>
</organism>
<dbReference type="InterPro" id="IPR048583">
    <property type="entry name" value="RNase_E_G_thioredoxin-like"/>
</dbReference>
<dbReference type="Pfam" id="PF10150">
    <property type="entry name" value="RNase_E_G"/>
    <property type="match status" value="1"/>
</dbReference>
<evidence type="ECO:0000256" key="5">
    <source>
        <dbReference type="ARBA" id="ARBA00022801"/>
    </source>
</evidence>
<gene>
    <name evidence="8" type="primary">rne</name>
    <name evidence="12" type="ORF">ACFPLB_12375</name>
</gene>
<keyword evidence="2 8" id="KW-0540">Nuclease</keyword>
<dbReference type="InterPro" id="IPR019307">
    <property type="entry name" value="RNA-bd_AU-1/RNase_E/G"/>
</dbReference>
<feature type="region of interest" description="Disordered" evidence="9">
    <location>
        <begin position="266"/>
        <end position="308"/>
    </location>
</feature>
<evidence type="ECO:0000313" key="13">
    <source>
        <dbReference type="Proteomes" id="UP001596016"/>
    </source>
</evidence>
<keyword evidence="1 8" id="KW-0963">Cytoplasm</keyword>
<comment type="cofactor">
    <cofactor evidence="8">
        <name>Mg(2+)</name>
        <dbReference type="ChEBI" id="CHEBI:18420"/>
    </cofactor>
    <text evidence="8">Binds 1 Mg(2+) ion per subunit.</text>
</comment>
<dbReference type="Gene3D" id="2.40.50.140">
    <property type="entry name" value="Nucleic acid-binding proteins"/>
    <property type="match status" value="1"/>
</dbReference>
<comment type="subcellular location">
    <subcellularLocation>
        <location evidence="8">Cytoplasm</location>
    </subcellularLocation>
    <subcellularLocation>
        <location evidence="8">Cell inner membrane</location>
        <topology evidence="8">Peripheral membrane protein</topology>
        <orientation evidence="8">Cytoplasmic side</orientation>
    </subcellularLocation>
</comment>
<feature type="region of interest" description="Required for zinc-mediated homotetramerization and catalytic activity" evidence="8">
    <location>
        <begin position="626"/>
        <end position="629"/>
    </location>
</feature>
<feature type="binding site" evidence="8">
    <location>
        <position position="568"/>
    </location>
    <ligand>
        <name>Mg(2+)</name>
        <dbReference type="ChEBI" id="CHEBI:18420"/>
        <note>catalytic</note>
    </ligand>
</feature>
<comment type="subunit">
    <text evidence="8">Homotetramer formed by a dimer of dimers.</text>
</comment>
<feature type="compositionally biased region" description="Basic residues" evidence="9">
    <location>
        <begin position="764"/>
        <end position="775"/>
    </location>
</feature>
<keyword evidence="3 8" id="KW-0479">Metal-binding</keyword>
<accession>A0ABW0H0S7</accession>
<feature type="compositionally biased region" description="Acidic residues" evidence="9">
    <location>
        <begin position="730"/>
        <end position="748"/>
    </location>
</feature>
<dbReference type="EMBL" id="JBHSLL010000043">
    <property type="protein sequence ID" value="MFC5386757.1"/>
    <property type="molecule type" value="Genomic_DNA"/>
</dbReference>
<feature type="compositionally biased region" description="Low complexity" evidence="9">
    <location>
        <begin position="950"/>
        <end position="966"/>
    </location>
</feature>
<evidence type="ECO:0000259" key="11">
    <source>
        <dbReference type="Pfam" id="PF20833"/>
    </source>
</evidence>
<keyword evidence="8" id="KW-0472">Membrane</keyword>
<evidence type="ECO:0000256" key="3">
    <source>
        <dbReference type="ARBA" id="ARBA00022723"/>
    </source>
</evidence>
<dbReference type="Gene3D" id="3.40.1260.20">
    <property type="entry name" value="Ribonuclease E, catalytic domain"/>
    <property type="match status" value="1"/>
</dbReference>
<feature type="compositionally biased region" description="Basic and acidic residues" evidence="9">
    <location>
        <begin position="124"/>
        <end position="134"/>
    </location>
</feature>
<dbReference type="PANTHER" id="PTHR30001:SF1">
    <property type="entry name" value="RIBONUCLEASE E_G-LIKE PROTEIN, CHLOROPLASTIC"/>
    <property type="match status" value="1"/>
</dbReference>
<feature type="region of interest" description="Disordered" evidence="9">
    <location>
        <begin position="94"/>
        <end position="144"/>
    </location>
</feature>
<feature type="compositionally biased region" description="Low complexity" evidence="9">
    <location>
        <begin position="1028"/>
        <end position="1043"/>
    </location>
</feature>
<comment type="catalytic activity">
    <reaction evidence="8">
        <text>Endonucleolytic cleavage of single-stranded RNA in A- and U-rich regions.</text>
        <dbReference type="EC" id="3.1.26.12"/>
    </reaction>
</comment>
<keyword evidence="8" id="KW-0819">tRNA processing</keyword>
<dbReference type="HAMAP" id="MF_00970">
    <property type="entry name" value="RNase_E"/>
    <property type="match status" value="1"/>
</dbReference>
<reference evidence="13" key="1">
    <citation type="journal article" date="2019" name="Int. J. Syst. Evol. Microbiol.">
        <title>The Global Catalogue of Microorganisms (GCM) 10K type strain sequencing project: providing services to taxonomists for standard genome sequencing and annotation.</title>
        <authorList>
            <consortium name="The Broad Institute Genomics Platform"/>
            <consortium name="The Broad Institute Genome Sequencing Center for Infectious Disease"/>
            <person name="Wu L."/>
            <person name="Ma J."/>
        </authorList>
    </citation>
    <scope>NUCLEOTIDE SEQUENCE [LARGE SCALE GENOMIC DNA]</scope>
    <source>
        <strain evidence="13">CGMCC 4.1415</strain>
    </source>
</reference>
<feature type="compositionally biased region" description="Low complexity" evidence="9">
    <location>
        <begin position="914"/>
        <end position="923"/>
    </location>
</feature>
<evidence type="ECO:0000256" key="9">
    <source>
        <dbReference type="SAM" id="MobiDB-lite"/>
    </source>
</evidence>
<dbReference type="CDD" id="cd04453">
    <property type="entry name" value="S1_RNase_E"/>
    <property type="match status" value="1"/>
</dbReference>
<feature type="compositionally biased region" description="Basic and acidic residues" evidence="9">
    <location>
        <begin position="817"/>
        <end position="826"/>
    </location>
</feature>
<feature type="binding site" evidence="8">
    <location>
        <position position="626"/>
    </location>
    <ligand>
        <name>Zn(2+)</name>
        <dbReference type="ChEBI" id="CHEBI:29105"/>
        <note>ligand shared between dimeric partners</note>
    </ligand>
</feature>
<keyword evidence="7 8" id="KW-0694">RNA-binding</keyword>
<evidence type="ECO:0000256" key="6">
    <source>
        <dbReference type="ARBA" id="ARBA00022842"/>
    </source>
</evidence>
<keyword evidence="13" id="KW-1185">Reference proteome</keyword>
<feature type="region of interest" description="Disordered" evidence="9">
    <location>
        <begin position="726"/>
        <end position="1061"/>
    </location>
</feature>
<feature type="compositionally biased region" description="Low complexity" evidence="9">
    <location>
        <begin position="844"/>
        <end position="855"/>
    </location>
</feature>
<feature type="compositionally biased region" description="Low complexity" evidence="9">
    <location>
        <begin position="990"/>
        <end position="1003"/>
    </location>
</feature>
<evidence type="ECO:0000256" key="1">
    <source>
        <dbReference type="ARBA" id="ARBA00022490"/>
    </source>
</evidence>
<feature type="compositionally biased region" description="Basic residues" evidence="9">
    <location>
        <begin position="114"/>
        <end position="123"/>
    </location>
</feature>
<dbReference type="InterPro" id="IPR012340">
    <property type="entry name" value="NA-bd_OB-fold"/>
</dbReference>
<dbReference type="RefSeq" id="WP_378230053.1">
    <property type="nucleotide sequence ID" value="NZ_JBHSLL010000043.1"/>
</dbReference>
<dbReference type="NCBIfam" id="TIGR00757">
    <property type="entry name" value="RNaseEG"/>
    <property type="match status" value="1"/>
</dbReference>